<name>A0A0D7BAI3_9AGAR</name>
<dbReference type="PANTHER" id="PTHR43194">
    <property type="entry name" value="HYDROLASE ALPHA/BETA FOLD FAMILY"/>
    <property type="match status" value="1"/>
</dbReference>
<sequence>MASRAMHCLTYLLLIVPPLLLTVYLLVAFPTPPDALIVHPSLSSLPKHCKSWDIYPEDFYPGGDYVDFPHGRVRYWTMGPQTGQKIVLIHGLSVPALIWKDIAPTLAARGHHVLLYDLYGRGYSDAPRTTYDTRLYTVQLALLMQHVGWNKAAVVGVSMGGAIASTFTATFPQLVENKVALISSTGIIETSDLPRTLKVMSSPIVQKVTSSTPIRKFVQHLTEASPGPFVDPLQEIVRIQAAYLPGFNAAIGSSLRDGPIRGLAPSFRSEAFSGRDVLIIHGTQDTTVPFKYASQIAALLPVGARSELITVPNGGHDLTISHPNLVLDALEKFLLS</sequence>
<dbReference type="EMBL" id="KN880523">
    <property type="protein sequence ID" value="KIY67532.1"/>
    <property type="molecule type" value="Genomic_DNA"/>
</dbReference>
<protein>
    <submittedName>
        <fullName evidence="2">Alpha/beta-hydrolase</fullName>
    </submittedName>
</protein>
<dbReference type="InterPro" id="IPR029058">
    <property type="entry name" value="AB_hydrolase_fold"/>
</dbReference>
<reference evidence="2 3" key="1">
    <citation type="journal article" date="2015" name="Fungal Genet. Biol.">
        <title>Evolution of novel wood decay mechanisms in Agaricales revealed by the genome sequences of Fistulina hepatica and Cylindrobasidium torrendii.</title>
        <authorList>
            <person name="Floudas D."/>
            <person name="Held B.W."/>
            <person name="Riley R."/>
            <person name="Nagy L.G."/>
            <person name="Koehler G."/>
            <person name="Ransdell A.S."/>
            <person name="Younus H."/>
            <person name="Chow J."/>
            <person name="Chiniquy J."/>
            <person name="Lipzen A."/>
            <person name="Tritt A."/>
            <person name="Sun H."/>
            <person name="Haridas S."/>
            <person name="LaButti K."/>
            <person name="Ohm R.A."/>
            <person name="Kues U."/>
            <person name="Blanchette R.A."/>
            <person name="Grigoriev I.V."/>
            <person name="Minto R.E."/>
            <person name="Hibbett D.S."/>
        </authorList>
    </citation>
    <scope>NUCLEOTIDE SEQUENCE [LARGE SCALE GENOMIC DNA]</scope>
    <source>
        <strain evidence="2 3">FP15055 ss-10</strain>
    </source>
</reference>
<dbReference type="Gene3D" id="3.40.50.1820">
    <property type="entry name" value="alpha/beta hydrolase"/>
    <property type="match status" value="1"/>
</dbReference>
<evidence type="ECO:0000313" key="3">
    <source>
        <dbReference type="Proteomes" id="UP000054007"/>
    </source>
</evidence>
<dbReference type="AlphaFoldDB" id="A0A0D7BAI3"/>
<accession>A0A0D7BAI3</accession>
<evidence type="ECO:0000259" key="1">
    <source>
        <dbReference type="Pfam" id="PF00561"/>
    </source>
</evidence>
<organism evidence="2 3">
    <name type="scientific">Cylindrobasidium torrendii FP15055 ss-10</name>
    <dbReference type="NCBI Taxonomy" id="1314674"/>
    <lineage>
        <taxon>Eukaryota</taxon>
        <taxon>Fungi</taxon>
        <taxon>Dikarya</taxon>
        <taxon>Basidiomycota</taxon>
        <taxon>Agaricomycotina</taxon>
        <taxon>Agaricomycetes</taxon>
        <taxon>Agaricomycetidae</taxon>
        <taxon>Agaricales</taxon>
        <taxon>Marasmiineae</taxon>
        <taxon>Physalacriaceae</taxon>
        <taxon>Cylindrobasidium</taxon>
    </lineage>
</organism>
<keyword evidence="2" id="KW-0378">Hydrolase</keyword>
<dbReference type="Proteomes" id="UP000054007">
    <property type="component" value="Unassembled WGS sequence"/>
</dbReference>
<dbReference type="PANTHER" id="PTHR43194:SF2">
    <property type="entry name" value="PEROXISOMAL MEMBRANE PROTEIN LPX1"/>
    <property type="match status" value="1"/>
</dbReference>
<proteinExistence type="predicted"/>
<dbReference type="Pfam" id="PF00561">
    <property type="entry name" value="Abhydrolase_1"/>
    <property type="match status" value="1"/>
</dbReference>
<feature type="domain" description="AB hydrolase-1" evidence="1">
    <location>
        <begin position="86"/>
        <end position="323"/>
    </location>
</feature>
<dbReference type="STRING" id="1314674.A0A0D7BAI3"/>
<dbReference type="SUPFAM" id="SSF53474">
    <property type="entry name" value="alpha/beta-Hydrolases"/>
    <property type="match status" value="1"/>
</dbReference>
<dbReference type="OrthoDB" id="408373at2759"/>
<dbReference type="PRINTS" id="PR00111">
    <property type="entry name" value="ABHYDROLASE"/>
</dbReference>
<gene>
    <name evidence="2" type="ORF">CYLTODRAFT_422412</name>
</gene>
<dbReference type="InterPro" id="IPR050228">
    <property type="entry name" value="Carboxylesterase_BioH"/>
</dbReference>
<dbReference type="GO" id="GO:0016787">
    <property type="term" value="F:hydrolase activity"/>
    <property type="evidence" value="ECO:0007669"/>
    <property type="project" value="UniProtKB-KW"/>
</dbReference>
<evidence type="ECO:0000313" key="2">
    <source>
        <dbReference type="EMBL" id="KIY67532.1"/>
    </source>
</evidence>
<dbReference type="InterPro" id="IPR000073">
    <property type="entry name" value="AB_hydrolase_1"/>
</dbReference>
<keyword evidence="3" id="KW-1185">Reference proteome</keyword>